<dbReference type="Pfam" id="PF02836">
    <property type="entry name" value="Glyco_hydro_2_C"/>
    <property type="match status" value="1"/>
</dbReference>
<dbReference type="AlphaFoldDB" id="A0A4Q9B6H4"/>
<reference evidence="2 3" key="1">
    <citation type="submission" date="2019-02" db="EMBL/GenBank/DDBJ databases">
        <title>Thermus sp. a novel from hot spring.</title>
        <authorList>
            <person name="Zhao Z."/>
        </authorList>
    </citation>
    <scope>NUCLEOTIDE SEQUENCE [LARGE SCALE GENOMIC DNA]</scope>
    <source>
        <strain evidence="2 3">CFH 72773T</strain>
    </source>
</reference>
<dbReference type="SUPFAM" id="SSF49785">
    <property type="entry name" value="Galactose-binding domain-like"/>
    <property type="match status" value="1"/>
</dbReference>
<sequence length="572" mass="64308">MRLDPNHPRPTLQRPGWRSLEGLWGFALSGAEGPGRVRFHRRIRLPFPPEAPGSGVGAAFVEACWYRKVLRPRPRPGWRLFLHFGAVDYRAELFLNGARVLEHEGGHTPFRLDLTPFLGGPLELLLRAEDDPLDPEKPRGKQALGEPEGTFYPRTTGVWQPVWLEWVPESRLEALRLTPDLKALGFHLEVQAVGEGEAVEVALFPGLGPGEAPLAQARFPLLGGVARGFLGLPGRGDPEASLWRPERPVLFGLRLRLLGGRRLLDEAYSYGGLREVAARRGVFFLNGEPYLPKLALDQGLWPEGHLAPPGPEALRRDLELAKAMGFNGVRKHQKLEDPRYLHLADRLGLLVFMEMPSFFRFSPKAARRYLAELVPALERYANHPSLVAWILFNESWGLTPWTEASRAFLRGAFLLARALDPTRVLVDNDGWEHGPSHLLTVHDYAPPEVLRRRYAREPFPEAPMGRPLLLRGEGFPPGVRPFLSEFGGLRLRAPTPGWGYREAEGEEAFLAEVLRYLEAACASRLAGFCYTQLYDTFQEENGLLDFWRRPKVPPEGVRALLEGCEARRLLAE</sequence>
<name>A0A4Q9B6H4_9DEIN</name>
<dbReference type="SUPFAM" id="SSF51445">
    <property type="entry name" value="(Trans)glycosidases"/>
    <property type="match status" value="1"/>
</dbReference>
<dbReference type="InterPro" id="IPR008979">
    <property type="entry name" value="Galactose-bd-like_sf"/>
</dbReference>
<dbReference type="Proteomes" id="UP000292858">
    <property type="component" value="Unassembled WGS sequence"/>
</dbReference>
<dbReference type="RefSeq" id="WP_130840016.1">
    <property type="nucleotide sequence ID" value="NZ_SIJL01000002.1"/>
</dbReference>
<dbReference type="PANTHER" id="PTHR42732:SF3">
    <property type="entry name" value="HYDROLASE"/>
    <property type="match status" value="1"/>
</dbReference>
<gene>
    <name evidence="2" type="ORF">ETP66_01675</name>
</gene>
<feature type="domain" description="Glycoside hydrolase family 2 catalytic" evidence="1">
    <location>
        <begin position="313"/>
        <end position="425"/>
    </location>
</feature>
<comment type="caution">
    <text evidence="2">The sequence shown here is derived from an EMBL/GenBank/DDBJ whole genome shotgun (WGS) entry which is preliminary data.</text>
</comment>
<keyword evidence="3" id="KW-1185">Reference proteome</keyword>
<dbReference type="EMBL" id="SIJL01000002">
    <property type="protein sequence ID" value="TBH21346.1"/>
    <property type="molecule type" value="Genomic_DNA"/>
</dbReference>
<dbReference type="OrthoDB" id="9762066at2"/>
<dbReference type="Gene3D" id="3.20.20.80">
    <property type="entry name" value="Glycosidases"/>
    <property type="match status" value="1"/>
</dbReference>
<organism evidence="2 3">
    <name type="scientific">Thermus thermamylovorans</name>
    <dbReference type="NCBI Taxonomy" id="2509362"/>
    <lineage>
        <taxon>Bacteria</taxon>
        <taxon>Thermotogati</taxon>
        <taxon>Deinococcota</taxon>
        <taxon>Deinococci</taxon>
        <taxon>Thermales</taxon>
        <taxon>Thermaceae</taxon>
        <taxon>Thermus</taxon>
    </lineage>
</organism>
<dbReference type="Gene3D" id="2.60.120.260">
    <property type="entry name" value="Galactose-binding domain-like"/>
    <property type="match status" value="1"/>
</dbReference>
<dbReference type="GO" id="GO:0004553">
    <property type="term" value="F:hydrolase activity, hydrolyzing O-glycosyl compounds"/>
    <property type="evidence" value="ECO:0007669"/>
    <property type="project" value="InterPro"/>
</dbReference>
<dbReference type="InterPro" id="IPR017853">
    <property type="entry name" value="GH"/>
</dbReference>
<protein>
    <submittedName>
        <fullName evidence="2">Beta-galactosidase</fullName>
    </submittedName>
</protein>
<dbReference type="GO" id="GO:0005975">
    <property type="term" value="P:carbohydrate metabolic process"/>
    <property type="evidence" value="ECO:0007669"/>
    <property type="project" value="InterPro"/>
</dbReference>
<evidence type="ECO:0000313" key="3">
    <source>
        <dbReference type="Proteomes" id="UP000292858"/>
    </source>
</evidence>
<dbReference type="InterPro" id="IPR006103">
    <property type="entry name" value="Glyco_hydro_2_cat"/>
</dbReference>
<dbReference type="PANTHER" id="PTHR42732">
    <property type="entry name" value="BETA-GALACTOSIDASE"/>
    <property type="match status" value="1"/>
</dbReference>
<accession>A0A4Q9B6H4</accession>
<proteinExistence type="predicted"/>
<evidence type="ECO:0000313" key="2">
    <source>
        <dbReference type="EMBL" id="TBH21346.1"/>
    </source>
</evidence>
<dbReference type="InterPro" id="IPR051913">
    <property type="entry name" value="GH2_Domain-Containing"/>
</dbReference>
<evidence type="ECO:0000259" key="1">
    <source>
        <dbReference type="Pfam" id="PF02836"/>
    </source>
</evidence>